<evidence type="ECO:0008006" key="6">
    <source>
        <dbReference type="Google" id="ProtNLM"/>
    </source>
</evidence>
<accession>T1FTI7</accession>
<protein>
    <recommendedName>
        <fullName evidence="6">C-type lectin domain-containing protein</fullName>
    </recommendedName>
</protein>
<proteinExistence type="predicted"/>
<keyword evidence="1" id="KW-0812">Transmembrane</keyword>
<dbReference type="HOGENOM" id="CLU_817058_0_0_1"/>
<dbReference type="Proteomes" id="UP000015101">
    <property type="component" value="Unassembled WGS sequence"/>
</dbReference>
<feature type="signal peptide" evidence="2">
    <location>
        <begin position="1"/>
        <end position="22"/>
    </location>
</feature>
<keyword evidence="2" id="KW-0732">Signal</keyword>
<dbReference type="AlphaFoldDB" id="T1FTI7"/>
<dbReference type="EMBL" id="KB096633">
    <property type="protein sequence ID" value="ESO03417.1"/>
    <property type="molecule type" value="Genomic_DNA"/>
</dbReference>
<dbReference type="KEGG" id="hro:HELRODRAFT_192030"/>
<keyword evidence="1" id="KW-0472">Membrane</keyword>
<feature type="transmembrane region" description="Helical" evidence="1">
    <location>
        <begin position="303"/>
        <end position="324"/>
    </location>
</feature>
<evidence type="ECO:0000313" key="3">
    <source>
        <dbReference type="EMBL" id="ESO03417.1"/>
    </source>
</evidence>
<name>T1FTI7_HELRO</name>
<reference evidence="3 5" key="2">
    <citation type="journal article" date="2013" name="Nature">
        <title>Insights into bilaterian evolution from three spiralian genomes.</title>
        <authorList>
            <person name="Simakov O."/>
            <person name="Marletaz F."/>
            <person name="Cho S.J."/>
            <person name="Edsinger-Gonzales E."/>
            <person name="Havlak P."/>
            <person name="Hellsten U."/>
            <person name="Kuo D.H."/>
            <person name="Larsson T."/>
            <person name="Lv J."/>
            <person name="Arendt D."/>
            <person name="Savage R."/>
            <person name="Osoegawa K."/>
            <person name="de Jong P."/>
            <person name="Grimwood J."/>
            <person name="Chapman J.A."/>
            <person name="Shapiro H."/>
            <person name="Aerts A."/>
            <person name="Otillar R.P."/>
            <person name="Terry A.Y."/>
            <person name="Boore J.L."/>
            <person name="Grigoriev I.V."/>
            <person name="Lindberg D.R."/>
            <person name="Seaver E.C."/>
            <person name="Weisblat D.A."/>
            <person name="Putnam N.H."/>
            <person name="Rokhsar D.S."/>
        </authorList>
    </citation>
    <scope>NUCLEOTIDE SEQUENCE</scope>
</reference>
<sequence length="340" mass="38947">MCHLQILLFLITSSIFLHESKADIENSACVYMNSKNNISSINTYDGDDDHHEIRTVFCLRQMNISVDGAKEYCKNNSMNLLDFKNESMKSKISIVLQKYFNVESSPLIIPLDARRIKTMDQNESKATALQLSWSEKNGFIINYIPVNKSEKHATLLQTKKLYRLFKTCQGIIINNKCFYVSSKPQNLSNTIADSSLIHIIPSPDIFSRLVFKNLDTRTYWFGEALYTWFWKEDSEDREEFTVRSTSQNESPETEETECMFTKYNYVADRFTWKAAGCNATVESVVTVICHADLPYPTTSSSKFLYVIIVIAVIAGLLVVLGAVLRKKLGHRLRKRPNCCS</sequence>
<organism evidence="4 5">
    <name type="scientific">Helobdella robusta</name>
    <name type="common">Californian leech</name>
    <dbReference type="NCBI Taxonomy" id="6412"/>
    <lineage>
        <taxon>Eukaryota</taxon>
        <taxon>Metazoa</taxon>
        <taxon>Spiralia</taxon>
        <taxon>Lophotrochozoa</taxon>
        <taxon>Annelida</taxon>
        <taxon>Clitellata</taxon>
        <taxon>Hirudinea</taxon>
        <taxon>Rhynchobdellida</taxon>
        <taxon>Glossiphoniidae</taxon>
        <taxon>Helobdella</taxon>
    </lineage>
</organism>
<evidence type="ECO:0000256" key="2">
    <source>
        <dbReference type="SAM" id="SignalP"/>
    </source>
</evidence>
<feature type="chain" id="PRO_5010980981" description="C-type lectin domain-containing protein" evidence="2">
    <location>
        <begin position="23"/>
        <end position="340"/>
    </location>
</feature>
<reference evidence="4" key="3">
    <citation type="submission" date="2015-06" db="UniProtKB">
        <authorList>
            <consortium name="EnsemblMetazoa"/>
        </authorList>
    </citation>
    <scope>IDENTIFICATION</scope>
</reference>
<gene>
    <name evidence="4" type="primary">20212134</name>
    <name evidence="3" type="ORF">HELRODRAFT_192030</name>
</gene>
<evidence type="ECO:0000256" key="1">
    <source>
        <dbReference type="SAM" id="Phobius"/>
    </source>
</evidence>
<keyword evidence="1" id="KW-1133">Transmembrane helix</keyword>
<evidence type="ECO:0000313" key="5">
    <source>
        <dbReference type="Proteomes" id="UP000015101"/>
    </source>
</evidence>
<dbReference type="RefSeq" id="XP_009018565.1">
    <property type="nucleotide sequence ID" value="XM_009020317.1"/>
</dbReference>
<reference evidence="5" key="1">
    <citation type="submission" date="2012-12" db="EMBL/GenBank/DDBJ databases">
        <authorList>
            <person name="Hellsten U."/>
            <person name="Grimwood J."/>
            <person name="Chapman J.A."/>
            <person name="Shapiro H."/>
            <person name="Aerts A."/>
            <person name="Otillar R.P."/>
            <person name="Terry A.Y."/>
            <person name="Boore J.L."/>
            <person name="Simakov O."/>
            <person name="Marletaz F."/>
            <person name="Cho S.-J."/>
            <person name="Edsinger-Gonzales E."/>
            <person name="Havlak P."/>
            <person name="Kuo D.-H."/>
            <person name="Larsson T."/>
            <person name="Lv J."/>
            <person name="Arendt D."/>
            <person name="Savage R."/>
            <person name="Osoegawa K."/>
            <person name="de Jong P."/>
            <person name="Lindberg D.R."/>
            <person name="Seaver E.C."/>
            <person name="Weisblat D.A."/>
            <person name="Putnam N.H."/>
            <person name="Grigoriev I.V."/>
            <person name="Rokhsar D.S."/>
        </authorList>
    </citation>
    <scope>NUCLEOTIDE SEQUENCE</scope>
</reference>
<dbReference type="GeneID" id="20212134"/>
<dbReference type="EMBL" id="AMQM01004685">
    <property type="status" value="NOT_ANNOTATED_CDS"/>
    <property type="molecule type" value="Genomic_DNA"/>
</dbReference>
<evidence type="ECO:0000313" key="4">
    <source>
        <dbReference type="EnsemblMetazoa" id="HelroP192030"/>
    </source>
</evidence>
<dbReference type="EnsemblMetazoa" id="HelroT192030">
    <property type="protein sequence ID" value="HelroP192030"/>
    <property type="gene ID" value="HelroG192030"/>
</dbReference>
<dbReference type="InParanoid" id="T1FTI7"/>
<keyword evidence="5" id="KW-1185">Reference proteome</keyword>
<dbReference type="CTD" id="20212134"/>